<dbReference type="Pfam" id="PF00501">
    <property type="entry name" value="AMP-binding"/>
    <property type="match status" value="1"/>
</dbReference>
<dbReference type="OrthoDB" id="9803968at2"/>
<dbReference type="NCBIfam" id="NF009071">
    <property type="entry name" value="PRK12406.1"/>
    <property type="match status" value="1"/>
</dbReference>
<name>A0A2Z3HVQ6_9CAUL</name>
<sequence length="514" mass="55887">MGKLWCGDRETTAEAIRERALKAASGLESLGVKEGDAVAFCLRNEFAFFEIGQAAGILGAFPVAVNWHCTLDEADYILKDCGARVLVIHADLLASLRPAVPEGVRILSVRTPQEVAGAYGLAPGACEVAPGDLEWGPWLESFAPWSGQARRAPSTIIYTSGTTGRPKGVKRGAASDEQAQASTAMLLRSYGYADRMDRPQAIVTAVVGPIYHSAPNAHSNVSVNIGANVAVMPRFDPEALLALIQEKQITHLNMAPIMFNRLVKLPQAVRDRYDLSSLRFVAHAAAPVSPPVKREMIEWWGPVINEYYGSTEMGNVTFCTSEEWLAHPGTVGKPMPNAIVRVVDAEGNDCAVGVPGEVLGRNIGSVDFTYHGDEAKRRRAEKFGLISPGDIGYFDADGFLHLCDRSSDMVISGGVNIYPAEIEAVLLKMPGVADCAVFGIPDDEYGEALCAVVQPQDGQDIAAQDVRIWIRSQLAGFKVPREVQFSAALPREDSGKIFKRKLREPWWEGRERRI</sequence>
<dbReference type="SUPFAM" id="SSF56801">
    <property type="entry name" value="Acetyl-CoA synthetase-like"/>
    <property type="match status" value="1"/>
</dbReference>
<dbReference type="Pfam" id="PF13193">
    <property type="entry name" value="AMP-binding_C"/>
    <property type="match status" value="1"/>
</dbReference>
<dbReference type="RefSeq" id="WP_110450018.1">
    <property type="nucleotide sequence ID" value="NZ_CP029479.1"/>
</dbReference>
<evidence type="ECO:0000259" key="3">
    <source>
        <dbReference type="Pfam" id="PF00501"/>
    </source>
</evidence>
<keyword evidence="6" id="KW-1185">Reference proteome</keyword>
<dbReference type="PROSITE" id="PS00455">
    <property type="entry name" value="AMP_BINDING"/>
    <property type="match status" value="1"/>
</dbReference>
<evidence type="ECO:0000313" key="6">
    <source>
        <dbReference type="Proteomes" id="UP000247763"/>
    </source>
</evidence>
<dbReference type="Gene3D" id="3.30.300.30">
    <property type="match status" value="1"/>
</dbReference>
<gene>
    <name evidence="5" type="ORF">HYN04_06545</name>
</gene>
<feature type="domain" description="AMP-dependent synthetase/ligase" evidence="3">
    <location>
        <begin position="8"/>
        <end position="361"/>
    </location>
</feature>
<dbReference type="PANTHER" id="PTHR43201:SF5">
    <property type="entry name" value="MEDIUM-CHAIN ACYL-COA LIGASE ACSF2, MITOCHONDRIAL"/>
    <property type="match status" value="1"/>
</dbReference>
<dbReference type="PANTHER" id="PTHR43201">
    <property type="entry name" value="ACYL-COA SYNTHETASE"/>
    <property type="match status" value="1"/>
</dbReference>
<dbReference type="InterPro" id="IPR020845">
    <property type="entry name" value="AMP-binding_CS"/>
</dbReference>
<dbReference type="InterPro" id="IPR000873">
    <property type="entry name" value="AMP-dep_synth/lig_dom"/>
</dbReference>
<proteinExistence type="inferred from homology"/>
<dbReference type="Proteomes" id="UP000247763">
    <property type="component" value="Chromosome"/>
</dbReference>
<dbReference type="Gene3D" id="3.40.50.12780">
    <property type="entry name" value="N-terminal domain of ligase-like"/>
    <property type="match status" value="1"/>
</dbReference>
<dbReference type="InterPro" id="IPR042099">
    <property type="entry name" value="ANL_N_sf"/>
</dbReference>
<organism evidence="5 6">
    <name type="scientific">Phenylobacterium parvum</name>
    <dbReference type="NCBI Taxonomy" id="2201350"/>
    <lineage>
        <taxon>Bacteria</taxon>
        <taxon>Pseudomonadati</taxon>
        <taxon>Pseudomonadota</taxon>
        <taxon>Alphaproteobacteria</taxon>
        <taxon>Caulobacterales</taxon>
        <taxon>Caulobacteraceae</taxon>
        <taxon>Phenylobacterium</taxon>
    </lineage>
</organism>
<dbReference type="EMBL" id="CP029479">
    <property type="protein sequence ID" value="AWM77451.1"/>
    <property type="molecule type" value="Genomic_DNA"/>
</dbReference>
<protein>
    <submittedName>
        <fullName evidence="5">Long-chain fatty acid--CoA ligase</fullName>
    </submittedName>
</protein>
<evidence type="ECO:0000313" key="5">
    <source>
        <dbReference type="EMBL" id="AWM77451.1"/>
    </source>
</evidence>
<keyword evidence="2 5" id="KW-0436">Ligase</keyword>
<evidence type="ECO:0000256" key="2">
    <source>
        <dbReference type="ARBA" id="ARBA00022598"/>
    </source>
</evidence>
<dbReference type="GO" id="GO:0031956">
    <property type="term" value="F:medium-chain fatty acid-CoA ligase activity"/>
    <property type="evidence" value="ECO:0007669"/>
    <property type="project" value="TreeGrafter"/>
</dbReference>
<dbReference type="InterPro" id="IPR045851">
    <property type="entry name" value="AMP-bd_C_sf"/>
</dbReference>
<evidence type="ECO:0000256" key="1">
    <source>
        <dbReference type="ARBA" id="ARBA00006432"/>
    </source>
</evidence>
<dbReference type="AlphaFoldDB" id="A0A2Z3HVQ6"/>
<dbReference type="GO" id="GO:0006631">
    <property type="term" value="P:fatty acid metabolic process"/>
    <property type="evidence" value="ECO:0007669"/>
    <property type="project" value="TreeGrafter"/>
</dbReference>
<dbReference type="KEGG" id="phb:HYN04_06545"/>
<comment type="similarity">
    <text evidence="1">Belongs to the ATP-dependent AMP-binding enzyme family.</text>
</comment>
<feature type="domain" description="AMP-binding enzyme C-terminal" evidence="4">
    <location>
        <begin position="421"/>
        <end position="496"/>
    </location>
</feature>
<dbReference type="InterPro" id="IPR025110">
    <property type="entry name" value="AMP-bd_C"/>
</dbReference>
<reference evidence="6" key="1">
    <citation type="submission" date="2018-05" db="EMBL/GenBank/DDBJ databases">
        <title>Genome sequencing of Phenylobacterium sp. HYN0004.</title>
        <authorList>
            <person name="Yi H."/>
            <person name="Baek C."/>
        </authorList>
    </citation>
    <scope>NUCLEOTIDE SEQUENCE [LARGE SCALE GENOMIC DNA]</scope>
    <source>
        <strain evidence="6">HYN0004</strain>
    </source>
</reference>
<evidence type="ECO:0000259" key="4">
    <source>
        <dbReference type="Pfam" id="PF13193"/>
    </source>
</evidence>
<accession>A0A2Z3HVQ6</accession>